<proteinExistence type="predicted"/>
<feature type="region of interest" description="Disordered" evidence="1">
    <location>
        <begin position="29"/>
        <end position="49"/>
    </location>
</feature>
<feature type="compositionally biased region" description="Low complexity" evidence="1">
    <location>
        <begin position="95"/>
        <end position="111"/>
    </location>
</feature>
<accession>A0A7Z0DSH4</accession>
<dbReference type="SUPFAM" id="SSF140453">
    <property type="entry name" value="EsxAB dimer-like"/>
    <property type="match status" value="1"/>
</dbReference>
<dbReference type="Pfam" id="PF06013">
    <property type="entry name" value="WXG100"/>
    <property type="match status" value="1"/>
</dbReference>
<organism evidence="2 3">
    <name type="scientific">Nocardioides panzhihuensis</name>
    <dbReference type="NCBI Taxonomy" id="860243"/>
    <lineage>
        <taxon>Bacteria</taxon>
        <taxon>Bacillati</taxon>
        <taxon>Actinomycetota</taxon>
        <taxon>Actinomycetes</taxon>
        <taxon>Propionibacteriales</taxon>
        <taxon>Nocardioidaceae</taxon>
        <taxon>Nocardioides</taxon>
    </lineage>
</organism>
<feature type="compositionally biased region" description="Gly residues" evidence="1">
    <location>
        <begin position="40"/>
        <end position="49"/>
    </location>
</feature>
<dbReference type="AlphaFoldDB" id="A0A7Z0DSH4"/>
<name>A0A7Z0DSH4_9ACTN</name>
<keyword evidence="3" id="KW-1185">Reference proteome</keyword>
<dbReference type="InterPro" id="IPR036689">
    <property type="entry name" value="ESAT-6-like_sf"/>
</dbReference>
<evidence type="ECO:0000313" key="3">
    <source>
        <dbReference type="Proteomes" id="UP000564496"/>
    </source>
</evidence>
<dbReference type="Gene3D" id="1.10.287.1060">
    <property type="entry name" value="ESAT-6-like"/>
    <property type="match status" value="1"/>
</dbReference>
<dbReference type="RefSeq" id="WP_179660747.1">
    <property type="nucleotide sequence ID" value="NZ_JACBZR010000001.1"/>
</dbReference>
<reference evidence="2 3" key="1">
    <citation type="submission" date="2020-07" db="EMBL/GenBank/DDBJ databases">
        <title>Sequencing the genomes of 1000 actinobacteria strains.</title>
        <authorList>
            <person name="Klenk H.-P."/>
        </authorList>
    </citation>
    <scope>NUCLEOTIDE SEQUENCE [LARGE SCALE GENOMIC DNA]</scope>
    <source>
        <strain evidence="2 3">DSM 26487</strain>
    </source>
</reference>
<sequence length="111" mass="11655">MSSEIKQGQAINTAVGFINETKAKLQSANSRTVSEAQGEGASGWKGAGGTSFQQLMNTYNEKSREITNALDELTRGLENARKVGSQADEDVAGQSSSVTSSMDSISFKMGG</sequence>
<evidence type="ECO:0000256" key="1">
    <source>
        <dbReference type="SAM" id="MobiDB-lite"/>
    </source>
</evidence>
<dbReference type="Proteomes" id="UP000564496">
    <property type="component" value="Unassembled WGS sequence"/>
</dbReference>
<dbReference type="InterPro" id="IPR010310">
    <property type="entry name" value="T7SS_ESAT-6-like"/>
</dbReference>
<gene>
    <name evidence="2" type="ORF">BJ988_005222</name>
</gene>
<evidence type="ECO:0000313" key="2">
    <source>
        <dbReference type="EMBL" id="NYI80574.1"/>
    </source>
</evidence>
<protein>
    <submittedName>
        <fullName evidence="2">WXG100 family type VII secretion target</fullName>
    </submittedName>
</protein>
<comment type="caution">
    <text evidence="2">The sequence shown here is derived from an EMBL/GenBank/DDBJ whole genome shotgun (WGS) entry which is preliminary data.</text>
</comment>
<dbReference type="EMBL" id="JACBZR010000001">
    <property type="protein sequence ID" value="NYI80574.1"/>
    <property type="molecule type" value="Genomic_DNA"/>
</dbReference>
<feature type="region of interest" description="Disordered" evidence="1">
    <location>
        <begin position="81"/>
        <end position="111"/>
    </location>
</feature>